<reference evidence="2 3" key="1">
    <citation type="submission" date="2019-05" db="EMBL/GenBank/DDBJ databases">
        <authorList>
            <person name="Hariharan J."/>
            <person name="Choudoir M.J."/>
            <person name="Diebold P."/>
            <person name="Panke-Buisse K."/>
            <person name="Buckley D.H."/>
        </authorList>
    </citation>
    <scope>NUCLEOTIDE SEQUENCE [LARGE SCALE GENOMIC DNA]</scope>
    <source>
        <strain evidence="2 3">SUN51</strain>
    </source>
</reference>
<accession>A0A5B0BKX3</accession>
<name>A0A5B0BKX3_9ACTN</name>
<dbReference type="EMBL" id="VDFC01000004">
    <property type="protein sequence ID" value="KAA0942874.1"/>
    <property type="molecule type" value="Genomic_DNA"/>
</dbReference>
<sequence>MRVLPKTDADYPPILLVRTDYRDDGAWQRVLDALDRPWVFDERDAENGSVKEEVLRVDDPVWADASPDDVLAALTASEDGAEPDECGWPVVFLADRASMEGAGADVEPTLLAVNPDPEEEDGTSPFRIPALSVPHEMHCNLAIANMDFSDFADAPFQ</sequence>
<protein>
    <recommendedName>
        <fullName evidence="1">DUF6924 domain-containing protein</fullName>
    </recommendedName>
</protein>
<feature type="domain" description="DUF6924" evidence="1">
    <location>
        <begin position="15"/>
        <end position="154"/>
    </location>
</feature>
<keyword evidence="3" id="KW-1185">Reference proteome</keyword>
<evidence type="ECO:0000313" key="2">
    <source>
        <dbReference type="EMBL" id="KAA0942874.1"/>
    </source>
</evidence>
<dbReference type="AlphaFoldDB" id="A0A5B0BKX3"/>
<evidence type="ECO:0000313" key="3">
    <source>
        <dbReference type="Proteomes" id="UP000324965"/>
    </source>
</evidence>
<dbReference type="RefSeq" id="WP_149509287.1">
    <property type="nucleotide sequence ID" value="NZ_VDFC01000004.1"/>
</dbReference>
<evidence type="ECO:0000259" key="1">
    <source>
        <dbReference type="Pfam" id="PF21962"/>
    </source>
</evidence>
<proteinExistence type="predicted"/>
<dbReference type="InterPro" id="IPR053832">
    <property type="entry name" value="DUF6924"/>
</dbReference>
<gene>
    <name evidence="2" type="ORF">FGF04_01280</name>
</gene>
<dbReference type="OrthoDB" id="7854965at2"/>
<dbReference type="Proteomes" id="UP000324965">
    <property type="component" value="Unassembled WGS sequence"/>
</dbReference>
<organism evidence="2 3">
    <name type="scientific">Streptomyces apricus</name>
    <dbReference type="NCBI Taxonomy" id="1828112"/>
    <lineage>
        <taxon>Bacteria</taxon>
        <taxon>Bacillati</taxon>
        <taxon>Actinomycetota</taxon>
        <taxon>Actinomycetes</taxon>
        <taxon>Kitasatosporales</taxon>
        <taxon>Streptomycetaceae</taxon>
        <taxon>Streptomyces</taxon>
    </lineage>
</organism>
<comment type="caution">
    <text evidence="2">The sequence shown here is derived from an EMBL/GenBank/DDBJ whole genome shotgun (WGS) entry which is preliminary data.</text>
</comment>
<dbReference type="Pfam" id="PF21962">
    <property type="entry name" value="DUF6924"/>
    <property type="match status" value="1"/>
</dbReference>